<proteinExistence type="predicted"/>
<dbReference type="AlphaFoldDB" id="A0A4Y8M2D2"/>
<feature type="domain" description="DUF4180" evidence="1">
    <location>
        <begin position="1"/>
        <end position="81"/>
    </location>
</feature>
<dbReference type="OrthoDB" id="8595425at2"/>
<dbReference type="Proteomes" id="UP000297900">
    <property type="component" value="Unassembled WGS sequence"/>
</dbReference>
<keyword evidence="3" id="KW-1185">Reference proteome</keyword>
<reference evidence="2 3" key="1">
    <citation type="submission" date="2019-03" db="EMBL/GenBank/DDBJ databases">
        <title>Cohnella endophytica sp. nov., a novel endophytic bacterium isolated from bark of Sonneratia apetala.</title>
        <authorList>
            <person name="Tuo L."/>
        </authorList>
    </citation>
    <scope>NUCLEOTIDE SEQUENCE [LARGE SCALE GENOMIC DNA]</scope>
    <source>
        <strain evidence="2 3">CCTCC AB 208254</strain>
    </source>
</reference>
<evidence type="ECO:0000259" key="1">
    <source>
        <dbReference type="Pfam" id="PF13788"/>
    </source>
</evidence>
<organism evidence="2 3">
    <name type="scientific">Cohnella luojiensis</name>
    <dbReference type="NCBI Taxonomy" id="652876"/>
    <lineage>
        <taxon>Bacteria</taxon>
        <taxon>Bacillati</taxon>
        <taxon>Bacillota</taxon>
        <taxon>Bacilli</taxon>
        <taxon>Bacillales</taxon>
        <taxon>Paenibacillaceae</taxon>
        <taxon>Cohnella</taxon>
    </lineage>
</organism>
<accession>A0A4Y8M2D2</accession>
<name>A0A4Y8M2D2_9BACL</name>
<dbReference type="EMBL" id="SOMN01000006">
    <property type="protein sequence ID" value="TFE28639.1"/>
    <property type="molecule type" value="Genomic_DNA"/>
</dbReference>
<gene>
    <name evidence="2" type="ORF">E2980_07370</name>
</gene>
<evidence type="ECO:0000313" key="2">
    <source>
        <dbReference type="EMBL" id="TFE28639.1"/>
    </source>
</evidence>
<protein>
    <submittedName>
        <fullName evidence="2">DUF4180 domain-containing protein</fullName>
    </submittedName>
</protein>
<dbReference type="InterPro" id="IPR025438">
    <property type="entry name" value="DUF4180"/>
</dbReference>
<comment type="caution">
    <text evidence="2">The sequence shown here is derived from an EMBL/GenBank/DDBJ whole genome shotgun (WGS) entry which is preliminary data.</text>
</comment>
<dbReference type="Pfam" id="PF13788">
    <property type="entry name" value="DUF4180"/>
    <property type="match status" value="1"/>
</dbReference>
<evidence type="ECO:0000313" key="3">
    <source>
        <dbReference type="Proteomes" id="UP000297900"/>
    </source>
</evidence>
<sequence length="84" mass="9616">MEHHTSLLMLHADALSDDFRKLQTGLAGQVLQKFINYRIKTAIVIPLASTIKGKFKELMAESNKGNDFRVFDNRIDAENWLINL</sequence>